<feature type="transmembrane region" description="Helical" evidence="8">
    <location>
        <begin position="215"/>
        <end position="239"/>
    </location>
</feature>
<keyword evidence="11" id="KW-1185">Reference proteome</keyword>
<gene>
    <name evidence="10" type="ORF">EZJ19_01595</name>
</gene>
<dbReference type="InterPro" id="IPR052175">
    <property type="entry name" value="ComplexI-like_HydComp"/>
</dbReference>
<dbReference type="GO" id="GO:0042773">
    <property type="term" value="P:ATP synthesis coupled electron transport"/>
    <property type="evidence" value="ECO:0007669"/>
    <property type="project" value="InterPro"/>
</dbReference>
<feature type="transmembrane region" description="Helical" evidence="8">
    <location>
        <begin position="578"/>
        <end position="597"/>
    </location>
</feature>
<feature type="domain" description="NADH:quinone oxidoreductase/Mrp antiporter transmembrane" evidence="9">
    <location>
        <begin position="103"/>
        <end position="400"/>
    </location>
</feature>
<feature type="transmembrane region" description="Helical" evidence="8">
    <location>
        <begin position="180"/>
        <end position="203"/>
    </location>
</feature>
<evidence type="ECO:0000256" key="8">
    <source>
        <dbReference type="SAM" id="Phobius"/>
    </source>
</evidence>
<dbReference type="PANTHER" id="PTHR42682">
    <property type="entry name" value="HYDROGENASE-4 COMPONENT F"/>
    <property type="match status" value="1"/>
</dbReference>
<feature type="transmembrane region" description="Helical" evidence="8">
    <location>
        <begin position="312"/>
        <end position="332"/>
    </location>
</feature>
<evidence type="ECO:0000256" key="1">
    <source>
        <dbReference type="ARBA" id="ARBA00004651"/>
    </source>
</evidence>
<dbReference type="PANTHER" id="PTHR42682:SF4">
    <property type="entry name" value="NADH-UBIQUINONE_PLASTOQUINONE"/>
    <property type="match status" value="1"/>
</dbReference>
<keyword evidence="3 7" id="KW-0812">Transmembrane</keyword>
<evidence type="ECO:0000256" key="4">
    <source>
        <dbReference type="ARBA" id="ARBA00022989"/>
    </source>
</evidence>
<proteinExistence type="predicted"/>
<evidence type="ECO:0000313" key="10">
    <source>
        <dbReference type="EMBL" id="TCJ18951.1"/>
    </source>
</evidence>
<keyword evidence="4 8" id="KW-1133">Transmembrane helix</keyword>
<feature type="transmembrane region" description="Helical" evidence="8">
    <location>
        <begin position="283"/>
        <end position="306"/>
    </location>
</feature>
<dbReference type="Proteomes" id="UP000295443">
    <property type="component" value="Unassembled WGS sequence"/>
</dbReference>
<comment type="caution">
    <text evidence="10">The sequence shown here is derived from an EMBL/GenBank/DDBJ whole genome shotgun (WGS) entry which is preliminary data.</text>
</comment>
<feature type="transmembrane region" description="Helical" evidence="8">
    <location>
        <begin position="431"/>
        <end position="459"/>
    </location>
</feature>
<keyword evidence="6 8" id="KW-0472">Membrane</keyword>
<dbReference type="PRINTS" id="PR01437">
    <property type="entry name" value="NUOXDRDTASE4"/>
</dbReference>
<accession>A0A4R1BNB6</accession>
<feature type="transmembrane region" description="Helical" evidence="8">
    <location>
        <begin position="110"/>
        <end position="131"/>
    </location>
</feature>
<feature type="transmembrane region" description="Helical" evidence="8">
    <location>
        <begin position="353"/>
        <end position="371"/>
    </location>
</feature>
<comment type="subcellular location">
    <subcellularLocation>
        <location evidence="1">Cell membrane</location>
        <topology evidence="1">Multi-pass membrane protein</topology>
    </subcellularLocation>
    <subcellularLocation>
        <location evidence="7">Membrane</location>
        <topology evidence="7">Multi-pass membrane protein</topology>
    </subcellularLocation>
</comment>
<dbReference type="Pfam" id="PF00361">
    <property type="entry name" value="Proton_antipo_M"/>
    <property type="match status" value="1"/>
</dbReference>
<keyword evidence="5" id="KW-0560">Oxidoreductase</keyword>
<name>A0A4R1BNB6_9PROT</name>
<dbReference type="AlphaFoldDB" id="A0A4R1BNB6"/>
<evidence type="ECO:0000256" key="7">
    <source>
        <dbReference type="RuleBase" id="RU000320"/>
    </source>
</evidence>
<feature type="transmembrane region" description="Helical" evidence="8">
    <location>
        <begin position="51"/>
        <end position="73"/>
    </location>
</feature>
<evidence type="ECO:0000256" key="2">
    <source>
        <dbReference type="ARBA" id="ARBA00022475"/>
    </source>
</evidence>
<evidence type="ECO:0000313" key="11">
    <source>
        <dbReference type="Proteomes" id="UP000295443"/>
    </source>
</evidence>
<feature type="transmembrane region" description="Helical" evidence="8">
    <location>
        <begin position="486"/>
        <end position="507"/>
    </location>
</feature>
<dbReference type="EMBL" id="SJZB01000008">
    <property type="protein sequence ID" value="TCJ18951.1"/>
    <property type="molecule type" value="Genomic_DNA"/>
</dbReference>
<evidence type="ECO:0000259" key="9">
    <source>
        <dbReference type="Pfam" id="PF00361"/>
    </source>
</evidence>
<dbReference type="GO" id="GO:0016491">
    <property type="term" value="F:oxidoreductase activity"/>
    <property type="evidence" value="ECO:0007669"/>
    <property type="project" value="UniProtKB-KW"/>
</dbReference>
<organism evidence="10 11">
    <name type="scientific">Parasulfuritortus cantonensis</name>
    <dbReference type="NCBI Taxonomy" id="2528202"/>
    <lineage>
        <taxon>Bacteria</taxon>
        <taxon>Pseudomonadati</taxon>
        <taxon>Pseudomonadota</taxon>
        <taxon>Betaproteobacteria</taxon>
        <taxon>Nitrosomonadales</taxon>
        <taxon>Thiobacillaceae</taxon>
        <taxon>Parasulfuritortus</taxon>
    </lineage>
</organism>
<protein>
    <submittedName>
        <fullName evidence="10">NADH dehydrogenase subunit</fullName>
    </submittedName>
</protein>
<dbReference type="GO" id="GO:0005886">
    <property type="term" value="C:plasma membrane"/>
    <property type="evidence" value="ECO:0007669"/>
    <property type="project" value="UniProtKB-SubCell"/>
</dbReference>
<dbReference type="GO" id="GO:0008137">
    <property type="term" value="F:NADH dehydrogenase (ubiquinone) activity"/>
    <property type="evidence" value="ECO:0007669"/>
    <property type="project" value="InterPro"/>
</dbReference>
<dbReference type="OrthoDB" id="9768329at2"/>
<reference evidence="10 11" key="1">
    <citation type="submission" date="2019-03" db="EMBL/GenBank/DDBJ databases">
        <title>Genome sequence of Thiobacillaceae bacterium LSR1, a sulfur-oxidizing bacterium isolated from freshwater sediment.</title>
        <authorList>
            <person name="Li S."/>
        </authorList>
    </citation>
    <scope>NUCLEOTIDE SEQUENCE [LARGE SCALE GENOMIC DNA]</scope>
    <source>
        <strain evidence="10 11">LSR1</strain>
    </source>
</reference>
<feature type="transmembrane region" description="Helical" evidence="8">
    <location>
        <begin position="391"/>
        <end position="411"/>
    </location>
</feature>
<dbReference type="InterPro" id="IPR001750">
    <property type="entry name" value="ND/Mrp_TM"/>
</dbReference>
<dbReference type="InterPro" id="IPR003918">
    <property type="entry name" value="NADH_UbQ_OxRdtase"/>
</dbReference>
<feature type="transmembrane region" description="Helical" evidence="8">
    <location>
        <begin position="259"/>
        <end position="276"/>
    </location>
</feature>
<evidence type="ECO:0000256" key="3">
    <source>
        <dbReference type="ARBA" id="ARBA00022692"/>
    </source>
</evidence>
<feature type="transmembrane region" description="Helical" evidence="8">
    <location>
        <begin position="12"/>
        <end position="31"/>
    </location>
</feature>
<keyword evidence="2" id="KW-1003">Cell membrane</keyword>
<evidence type="ECO:0000256" key="5">
    <source>
        <dbReference type="ARBA" id="ARBA00023002"/>
    </source>
</evidence>
<evidence type="ECO:0000256" key="6">
    <source>
        <dbReference type="ARBA" id="ARBA00023136"/>
    </source>
</evidence>
<feature type="transmembrane region" description="Helical" evidence="8">
    <location>
        <begin position="138"/>
        <end position="160"/>
    </location>
</feature>
<feature type="transmembrane region" description="Helical" evidence="8">
    <location>
        <begin position="85"/>
        <end position="104"/>
    </location>
</feature>
<sequence length="598" mass="63459">MLVLGDWRRAGVLATLMYGVQLALLFTMQRTGSTSFDLSALGFELSWRFDALSWFFAVVTLGTAFFASWYGAGEWLRAYTGRRRLFQSALAANVFAMLLLLGSGDLLTLFVGWEATSWAGFLLMALAGGLARDAALRYLVYAMAGAMALLGALVVLFQAGGSFSYEAARATLAAMAPGPLWALIILFGLGFGAKLALLPLHLWQAAAYSETPAPGSVFLGGVVGRMGLFALALVLVGLIGIPHLQALAVPFTFLTAQDVVAWVAALTVVLPTYTALKQNDARYLLAWHGIGQGGYMLLGLIVGSALGSAGGLLHVINYAATQATLLMVVFGVRHRVGHTDLNRLGGLVARMPLSFLALLLGIISLAGLPPMSGFVSKWMVYSSLIQDGRPFLFLAAIVGTLGTILSVYKLIHNLFLGQLRAEHEQLNEAPLSMLIPMLATATLAFVTGVAPGLVLGWVADAQAAIGLPVIDYTLGGIASPRASLDMLWVVGVMFAGFGVGALLFYGAGGKTHRVHQLDNYAGGHFLDAGMRYHYSDNFYAGLMHLIGGWYRGSFHWLEGAIGSGLSLVAQGAGGWYRAINPAFYLLAASVALIAWVAL</sequence>